<proteinExistence type="predicted"/>
<dbReference type="RefSeq" id="WP_386343575.1">
    <property type="nucleotide sequence ID" value="NZ_JBHSFG010000030.1"/>
</dbReference>
<keyword evidence="3" id="KW-1185">Reference proteome</keyword>
<evidence type="ECO:0000259" key="1">
    <source>
        <dbReference type="PROSITE" id="PS50995"/>
    </source>
</evidence>
<dbReference type="PANTHER" id="PTHR33164:SF99">
    <property type="entry name" value="MARR FAMILY REGULATORY PROTEIN"/>
    <property type="match status" value="1"/>
</dbReference>
<evidence type="ECO:0000313" key="3">
    <source>
        <dbReference type="Proteomes" id="UP001596012"/>
    </source>
</evidence>
<sequence length="167" mass="18778">MVHHPAVTVDVGLSAGELASWRAFSEGGQLIEAMIDRRLKDGVGITHADYGILRRLQDAEEHRMSIRDLRHDVWFSRSRLTHQLKRLEVDGLVTKSANARDGRSQDVALTSEGLDVVTRAQRMVRALLREHFFDQLAPGSVDVLSQTLQGMVSHLRAQPECQVFRNS</sequence>
<dbReference type="SUPFAM" id="SSF46785">
    <property type="entry name" value="Winged helix' DNA-binding domain"/>
    <property type="match status" value="1"/>
</dbReference>
<dbReference type="Gene3D" id="1.10.10.10">
    <property type="entry name" value="Winged helix-like DNA-binding domain superfamily/Winged helix DNA-binding domain"/>
    <property type="match status" value="1"/>
</dbReference>
<accession>A0ABV8YRN1</accession>
<dbReference type="SMART" id="SM00347">
    <property type="entry name" value="HTH_MARR"/>
    <property type="match status" value="1"/>
</dbReference>
<dbReference type="InterPro" id="IPR000835">
    <property type="entry name" value="HTH_MarR-typ"/>
</dbReference>
<dbReference type="InterPro" id="IPR036390">
    <property type="entry name" value="WH_DNA-bd_sf"/>
</dbReference>
<dbReference type="Proteomes" id="UP001596012">
    <property type="component" value="Unassembled WGS sequence"/>
</dbReference>
<dbReference type="PROSITE" id="PS50995">
    <property type="entry name" value="HTH_MARR_2"/>
    <property type="match status" value="1"/>
</dbReference>
<dbReference type="EMBL" id="JBHSFG010000030">
    <property type="protein sequence ID" value="MFC4466810.1"/>
    <property type="molecule type" value="Genomic_DNA"/>
</dbReference>
<dbReference type="Pfam" id="PF01047">
    <property type="entry name" value="MarR"/>
    <property type="match status" value="1"/>
</dbReference>
<organism evidence="2 3">
    <name type="scientific">Streptomyces xiangluensis</name>
    <dbReference type="NCBI Taxonomy" id="2665720"/>
    <lineage>
        <taxon>Bacteria</taxon>
        <taxon>Bacillati</taxon>
        <taxon>Actinomycetota</taxon>
        <taxon>Actinomycetes</taxon>
        <taxon>Kitasatosporales</taxon>
        <taxon>Streptomycetaceae</taxon>
        <taxon>Streptomyces</taxon>
    </lineage>
</organism>
<gene>
    <name evidence="2" type="ORF">ACFPH6_20135</name>
</gene>
<name>A0ABV8YRN1_9ACTN</name>
<reference evidence="3" key="1">
    <citation type="journal article" date="2019" name="Int. J. Syst. Evol. Microbiol.">
        <title>The Global Catalogue of Microorganisms (GCM) 10K type strain sequencing project: providing services to taxonomists for standard genome sequencing and annotation.</title>
        <authorList>
            <consortium name="The Broad Institute Genomics Platform"/>
            <consortium name="The Broad Institute Genome Sequencing Center for Infectious Disease"/>
            <person name="Wu L."/>
            <person name="Ma J."/>
        </authorList>
    </citation>
    <scope>NUCLEOTIDE SEQUENCE [LARGE SCALE GENOMIC DNA]</scope>
    <source>
        <strain evidence="3">DT43</strain>
    </source>
</reference>
<dbReference type="InterPro" id="IPR036388">
    <property type="entry name" value="WH-like_DNA-bd_sf"/>
</dbReference>
<protein>
    <submittedName>
        <fullName evidence="2">MarR family winged helix-turn-helix transcriptional regulator</fullName>
    </submittedName>
</protein>
<feature type="domain" description="HTH marR-type" evidence="1">
    <location>
        <begin position="1"/>
        <end position="153"/>
    </location>
</feature>
<evidence type="ECO:0000313" key="2">
    <source>
        <dbReference type="EMBL" id="MFC4466810.1"/>
    </source>
</evidence>
<dbReference type="PANTHER" id="PTHR33164">
    <property type="entry name" value="TRANSCRIPTIONAL REGULATOR, MARR FAMILY"/>
    <property type="match status" value="1"/>
</dbReference>
<comment type="caution">
    <text evidence="2">The sequence shown here is derived from an EMBL/GenBank/DDBJ whole genome shotgun (WGS) entry which is preliminary data.</text>
</comment>
<dbReference type="InterPro" id="IPR039422">
    <property type="entry name" value="MarR/SlyA-like"/>
</dbReference>